<gene>
    <name evidence="1" type="ORF">S01H4_13780</name>
</gene>
<accession>X0Z9U1</accession>
<name>X0Z9U1_9ZZZZ</name>
<dbReference type="AlphaFoldDB" id="X0Z9U1"/>
<organism evidence="1">
    <name type="scientific">marine sediment metagenome</name>
    <dbReference type="NCBI Taxonomy" id="412755"/>
    <lineage>
        <taxon>unclassified sequences</taxon>
        <taxon>metagenomes</taxon>
        <taxon>ecological metagenomes</taxon>
    </lineage>
</organism>
<evidence type="ECO:0000313" key="1">
    <source>
        <dbReference type="EMBL" id="GAG57163.1"/>
    </source>
</evidence>
<dbReference type="EMBL" id="BART01006061">
    <property type="protein sequence ID" value="GAG57163.1"/>
    <property type="molecule type" value="Genomic_DNA"/>
</dbReference>
<comment type="caution">
    <text evidence="1">The sequence shown here is derived from an EMBL/GenBank/DDBJ whole genome shotgun (WGS) entry which is preliminary data.</text>
</comment>
<reference evidence="1" key="1">
    <citation type="journal article" date="2014" name="Front. Microbiol.">
        <title>High frequency of phylogenetically diverse reductive dehalogenase-homologous genes in deep subseafloor sedimentary metagenomes.</title>
        <authorList>
            <person name="Kawai M."/>
            <person name="Futagami T."/>
            <person name="Toyoda A."/>
            <person name="Takaki Y."/>
            <person name="Nishi S."/>
            <person name="Hori S."/>
            <person name="Arai W."/>
            <person name="Tsubouchi T."/>
            <person name="Morono Y."/>
            <person name="Uchiyama I."/>
            <person name="Ito T."/>
            <person name="Fujiyama A."/>
            <person name="Inagaki F."/>
            <person name="Takami H."/>
        </authorList>
    </citation>
    <scope>NUCLEOTIDE SEQUENCE</scope>
    <source>
        <strain evidence="1">Expedition CK06-06</strain>
    </source>
</reference>
<sequence>MLASARTAMQKTQDFVDKHPESTCDIVVMTDERHRLLKMHCEELEATDPHLGALRLLLGIPIETYLSQGECIARAKELVHRGFRVMLVEELTP</sequence>
<proteinExistence type="predicted"/>
<protein>
    <submittedName>
        <fullName evidence="1">Uncharacterized protein</fullName>
    </submittedName>
</protein>